<reference evidence="2" key="2">
    <citation type="submission" date="2024-06" db="EMBL/GenBank/DDBJ databases">
        <authorList>
            <person name="Plum-Jensen L.E."/>
            <person name="Schramm A."/>
            <person name="Marshall I.P.G."/>
        </authorList>
    </citation>
    <scope>NUCLEOTIDE SEQUENCE</scope>
    <source>
        <strain evidence="2">Rat1</strain>
    </source>
</reference>
<keyword evidence="1" id="KW-0472">Membrane</keyword>
<reference evidence="2" key="1">
    <citation type="journal article" date="2024" name="Syst. Appl. Microbiol.">
        <title>First single-strain enrichments of Electrothrix cable bacteria, description of E. aestuarii sp. nov. and E. rattekaaiensis sp. nov., and proposal of a cable bacteria taxonomy following the rules of the SeqCode.</title>
        <authorList>
            <person name="Plum-Jensen L.E."/>
            <person name="Schramm A."/>
            <person name="Marshall I.P.G."/>
        </authorList>
    </citation>
    <scope>NUCLEOTIDE SEQUENCE</scope>
    <source>
        <strain evidence="2">Rat1</strain>
    </source>
</reference>
<gene>
    <name evidence="2" type="ORF">Q3M24_03430</name>
</gene>
<sequence length="171" mass="19924">MTTKNKRILIAAPTLLFLLWLAWYYSDKQVIKRQLNELTWNINKEANEPTLETGLKMREVKQMLAPDVRAVIPERKHNETLASDMAVRYLMYYRDKYETLTIRFDDMLIELPEKGKATVSATVLVQRKTPQADTPDELNEQVEFLLVKDKEQKGGRDWRLTQATVPASLVQ</sequence>
<dbReference type="AlphaFoldDB" id="A0AAU8LX72"/>
<keyword evidence="1" id="KW-0812">Transmembrane</keyword>
<protein>
    <submittedName>
        <fullName evidence="2">Uncharacterized protein</fullName>
    </submittedName>
</protein>
<keyword evidence="1" id="KW-1133">Transmembrane helix</keyword>
<dbReference type="KEGG" id="eaj:Q3M24_03430"/>
<organism evidence="2">
    <name type="scientific">Candidatus Electrothrix aestuarii</name>
    <dbReference type="NCBI Taxonomy" id="3062594"/>
    <lineage>
        <taxon>Bacteria</taxon>
        <taxon>Pseudomonadati</taxon>
        <taxon>Thermodesulfobacteriota</taxon>
        <taxon>Desulfobulbia</taxon>
        <taxon>Desulfobulbales</taxon>
        <taxon>Desulfobulbaceae</taxon>
        <taxon>Candidatus Electrothrix</taxon>
    </lineage>
</organism>
<proteinExistence type="predicted"/>
<evidence type="ECO:0000313" key="2">
    <source>
        <dbReference type="EMBL" id="XCN73821.1"/>
    </source>
</evidence>
<name>A0AAU8LX72_9BACT</name>
<feature type="transmembrane region" description="Helical" evidence="1">
    <location>
        <begin position="7"/>
        <end position="25"/>
    </location>
</feature>
<evidence type="ECO:0000256" key="1">
    <source>
        <dbReference type="SAM" id="Phobius"/>
    </source>
</evidence>
<accession>A0AAU8LX72</accession>
<dbReference type="EMBL" id="CP159373">
    <property type="protein sequence ID" value="XCN73821.1"/>
    <property type="molecule type" value="Genomic_DNA"/>
</dbReference>